<keyword evidence="1" id="KW-1185">Reference proteome</keyword>
<reference evidence="2" key="1">
    <citation type="submission" date="2017-02" db="UniProtKB">
        <authorList>
            <consortium name="WormBaseParasite"/>
        </authorList>
    </citation>
    <scope>IDENTIFICATION</scope>
</reference>
<organism evidence="1 2">
    <name type="scientific">Ascaris lumbricoides</name>
    <name type="common">Giant roundworm</name>
    <dbReference type="NCBI Taxonomy" id="6252"/>
    <lineage>
        <taxon>Eukaryota</taxon>
        <taxon>Metazoa</taxon>
        <taxon>Ecdysozoa</taxon>
        <taxon>Nematoda</taxon>
        <taxon>Chromadorea</taxon>
        <taxon>Rhabditida</taxon>
        <taxon>Spirurina</taxon>
        <taxon>Ascaridomorpha</taxon>
        <taxon>Ascaridoidea</taxon>
        <taxon>Ascarididae</taxon>
        <taxon>Ascaris</taxon>
    </lineage>
</organism>
<evidence type="ECO:0000313" key="2">
    <source>
        <dbReference type="WBParaSite" id="ALUE_0000046101-mRNA-1"/>
    </source>
</evidence>
<protein>
    <submittedName>
        <fullName evidence="2">Uncharacterized protein</fullName>
    </submittedName>
</protein>
<dbReference type="WBParaSite" id="ALUE_0000046101-mRNA-1">
    <property type="protein sequence ID" value="ALUE_0000046101-mRNA-1"/>
    <property type="gene ID" value="ALUE_0000046101"/>
</dbReference>
<dbReference type="Proteomes" id="UP000036681">
    <property type="component" value="Unplaced"/>
</dbReference>
<evidence type="ECO:0000313" key="1">
    <source>
        <dbReference type="Proteomes" id="UP000036681"/>
    </source>
</evidence>
<name>A0A0M3HG16_ASCLU</name>
<dbReference type="AlphaFoldDB" id="A0A0M3HG16"/>
<proteinExistence type="predicted"/>
<sequence>MLRPVGRRERTTSTDMAPVLTGRGSILVCSCRTCIIAFPYTMSSHLNTTVNTAESNTTCRVVIANATTSP</sequence>
<accession>A0A0M3HG16</accession>